<reference evidence="10" key="2">
    <citation type="submission" date="2025-08" db="UniProtKB">
        <authorList>
            <consortium name="Ensembl"/>
        </authorList>
    </citation>
    <scope>IDENTIFICATION</scope>
</reference>
<dbReference type="GeneTree" id="ENSGT00940000153438"/>
<proteinExistence type="inferred from homology"/>
<dbReference type="AlphaFoldDB" id="A0AAQ5YPK6"/>
<feature type="region of interest" description="Disordered" evidence="7">
    <location>
        <begin position="471"/>
        <end position="619"/>
    </location>
</feature>
<keyword evidence="3" id="KW-0963">Cytoplasm</keyword>
<dbReference type="Ensembl" id="ENSAOCT00000035639.1">
    <property type="protein sequence ID" value="ENSAOCP00000055738.1"/>
    <property type="gene ID" value="ENSAOCG00000004574.2"/>
</dbReference>
<dbReference type="PANTHER" id="PTHR22922">
    <property type="entry name" value="GPI-ANCHORED PROTEIN P137"/>
    <property type="match status" value="1"/>
</dbReference>
<feature type="region of interest" description="Disordered" evidence="7">
    <location>
        <begin position="368"/>
        <end position="428"/>
    </location>
</feature>
<dbReference type="GO" id="GO:0017148">
    <property type="term" value="P:negative regulation of translation"/>
    <property type="evidence" value="ECO:0007669"/>
    <property type="project" value="UniProtKB-KW"/>
</dbReference>
<feature type="compositionally biased region" description="Polar residues" evidence="7">
    <location>
        <begin position="471"/>
        <end position="495"/>
    </location>
</feature>
<feature type="compositionally biased region" description="Low complexity" evidence="7">
    <location>
        <begin position="502"/>
        <end position="516"/>
    </location>
</feature>
<evidence type="ECO:0000256" key="7">
    <source>
        <dbReference type="SAM" id="MobiDB-lite"/>
    </source>
</evidence>
<feature type="domain" description="Cytoplasmic activation/proliferation-associated protein-1 C term" evidence="8">
    <location>
        <begin position="319"/>
        <end position="608"/>
    </location>
</feature>
<evidence type="ECO:0000256" key="6">
    <source>
        <dbReference type="ARBA" id="ARBA00023193"/>
    </source>
</evidence>
<feature type="compositionally biased region" description="Polar residues" evidence="7">
    <location>
        <begin position="394"/>
        <end position="403"/>
    </location>
</feature>
<feature type="domain" description="Caprin-1 dimerization" evidence="9">
    <location>
        <begin position="115"/>
        <end position="230"/>
    </location>
</feature>
<feature type="compositionally biased region" description="Polar residues" evidence="7">
    <location>
        <begin position="1"/>
        <end position="15"/>
    </location>
</feature>
<dbReference type="GO" id="GO:0005737">
    <property type="term" value="C:cytoplasm"/>
    <property type="evidence" value="ECO:0007669"/>
    <property type="project" value="UniProtKB-SubCell"/>
</dbReference>
<reference evidence="10 11" key="1">
    <citation type="submission" date="2022-01" db="EMBL/GenBank/DDBJ databases">
        <title>A chromosome-scale genome assembly of the false clownfish, Amphiprion ocellaris.</title>
        <authorList>
            <person name="Ryu T."/>
        </authorList>
    </citation>
    <scope>NUCLEOTIDE SEQUENCE [LARGE SCALE GENOMIC DNA]</scope>
</reference>
<feature type="compositionally biased region" description="Polar residues" evidence="7">
    <location>
        <begin position="521"/>
        <end position="531"/>
    </location>
</feature>
<evidence type="ECO:0000256" key="3">
    <source>
        <dbReference type="ARBA" id="ARBA00022490"/>
    </source>
</evidence>
<evidence type="ECO:0000256" key="4">
    <source>
        <dbReference type="ARBA" id="ARBA00022782"/>
    </source>
</evidence>
<accession>A0AAQ5YPK6</accession>
<evidence type="ECO:0000313" key="10">
    <source>
        <dbReference type="Ensembl" id="ENSAOCP00000055738.1"/>
    </source>
</evidence>
<keyword evidence="5" id="KW-0694">RNA-binding</keyword>
<sequence>MPSAMNANRTVQSASPDVGSAPGSVGNFSLCGQSEVLKQVLCVIDKKVRNMEKKKSKLDDYQVRKNKGEGLNQDQLEALAKYQEVMNNLEFARELQKTFIALGQDIQKVVKKSARREQLQREEAEQRRLKTVLELQFLLDRLGEDTVRQDLKQGVGGIPLLTDGDLAAFDEFYKLVGPDRDQNVRLADQYEDASVHLWDLLEGKDMVVVGTTYKALKETLDQVLLSGYFDRIPSHQNGVCEDEEEEEPAAAAAVAESSEAEEQTFVNRQFIPDGTYSGSEKEQGDEWTREAELFGSAASLLPPALTRFPGEHGTNYFCSQDSMLEFDGQAIDPAIVSAQPMKPAQNMDVPQMVCSPGKFYKDSAVPIVSPTPPPMYQTSHTPDPRPSTEPIDPIQTSMSLSSEQPPPSTALPPASQTQVFQPVSKAPHSSGINVNAAPFQSMQTVFNLNAPVPPANETEALNAASQYQNSYNPAFNSQSQHPVEQTEMQSEQLQSVVGAFHSQDPSGGHQQPSQQGPGFGRQTQSFYNSRGMSRGGPRNARGMINGYRGSSNGFRGGYEGYRPPFANTPNSGYGQTQFNTPRDYSNGNYQRDGYQQNYKRGAGQGPRGVSRGSTQAMRS</sequence>
<dbReference type="Proteomes" id="UP001501940">
    <property type="component" value="Chromosome 3"/>
</dbReference>
<organism evidence="10 11">
    <name type="scientific">Amphiprion ocellaris</name>
    <name type="common">Clown anemonefish</name>
    <dbReference type="NCBI Taxonomy" id="80972"/>
    <lineage>
        <taxon>Eukaryota</taxon>
        <taxon>Metazoa</taxon>
        <taxon>Chordata</taxon>
        <taxon>Craniata</taxon>
        <taxon>Vertebrata</taxon>
        <taxon>Euteleostomi</taxon>
        <taxon>Actinopterygii</taxon>
        <taxon>Neopterygii</taxon>
        <taxon>Teleostei</taxon>
        <taxon>Neoteleostei</taxon>
        <taxon>Acanthomorphata</taxon>
        <taxon>Ovalentaria</taxon>
        <taxon>Pomacentridae</taxon>
        <taxon>Amphiprion</taxon>
    </lineage>
</organism>
<comment type="similarity">
    <text evidence="2">Belongs to the caprin family.</text>
</comment>
<name>A0AAQ5YPK6_AMPOC</name>
<evidence type="ECO:0000256" key="5">
    <source>
        <dbReference type="ARBA" id="ARBA00022884"/>
    </source>
</evidence>
<dbReference type="PANTHER" id="PTHR22922:SF3">
    <property type="entry name" value="CAPRIN-1"/>
    <property type="match status" value="1"/>
</dbReference>
<feature type="region of interest" description="Disordered" evidence="7">
    <location>
        <begin position="1"/>
        <end position="20"/>
    </location>
</feature>
<keyword evidence="11" id="KW-1185">Reference proteome</keyword>
<dbReference type="InterPro" id="IPR041637">
    <property type="entry name" value="Caprin-1_dimer"/>
</dbReference>
<evidence type="ECO:0000256" key="2">
    <source>
        <dbReference type="ARBA" id="ARBA00007950"/>
    </source>
</evidence>
<keyword evidence="4" id="KW-0221">Differentiation</keyword>
<evidence type="ECO:0000259" key="8">
    <source>
        <dbReference type="Pfam" id="PF12287"/>
    </source>
</evidence>
<feature type="compositionally biased region" description="Polar residues" evidence="7">
    <location>
        <begin position="567"/>
        <end position="598"/>
    </location>
</feature>
<comment type="subcellular location">
    <subcellularLocation>
        <location evidence="1">Cytoplasm</location>
    </subcellularLocation>
</comment>
<dbReference type="GO" id="GO:0003723">
    <property type="term" value="F:RNA binding"/>
    <property type="evidence" value="ECO:0007669"/>
    <property type="project" value="UniProtKB-KW"/>
</dbReference>
<dbReference type="Pfam" id="PF18293">
    <property type="entry name" value="Caprin-1_dimer"/>
    <property type="match status" value="1"/>
</dbReference>
<protein>
    <recommendedName>
        <fullName evidence="12">Cell cycle associated protein 1b</fullName>
    </recommendedName>
</protein>
<evidence type="ECO:0000313" key="11">
    <source>
        <dbReference type="Proteomes" id="UP001501940"/>
    </source>
</evidence>
<evidence type="ECO:0008006" key="12">
    <source>
        <dbReference type="Google" id="ProtNLM"/>
    </source>
</evidence>
<evidence type="ECO:0000256" key="1">
    <source>
        <dbReference type="ARBA" id="ARBA00004496"/>
    </source>
</evidence>
<dbReference type="Pfam" id="PF12287">
    <property type="entry name" value="Caprin-1_C"/>
    <property type="match status" value="1"/>
</dbReference>
<evidence type="ECO:0000259" key="9">
    <source>
        <dbReference type="Pfam" id="PF18293"/>
    </source>
</evidence>
<dbReference type="GO" id="GO:0030154">
    <property type="term" value="P:cell differentiation"/>
    <property type="evidence" value="ECO:0007669"/>
    <property type="project" value="UniProtKB-KW"/>
</dbReference>
<keyword evidence="6" id="KW-0652">Protein synthesis inhibitor</keyword>
<reference evidence="10" key="3">
    <citation type="submission" date="2025-09" db="UniProtKB">
        <authorList>
            <consortium name="Ensembl"/>
        </authorList>
    </citation>
    <scope>IDENTIFICATION</scope>
</reference>
<dbReference type="InterPro" id="IPR022070">
    <property type="entry name" value="Caprin-1_C"/>
</dbReference>
<dbReference type="InterPro" id="IPR028816">
    <property type="entry name" value="Caprin"/>
</dbReference>